<keyword evidence="2" id="KW-0808">Transferase</keyword>
<evidence type="ECO:0000259" key="3">
    <source>
        <dbReference type="Pfam" id="PF01648"/>
    </source>
</evidence>
<dbReference type="InterPro" id="IPR055066">
    <property type="entry name" value="AASDHPPT_N"/>
</dbReference>
<evidence type="ECO:0000313" key="6">
    <source>
        <dbReference type="Proteomes" id="UP000789739"/>
    </source>
</evidence>
<sequence length="270" mass="31250">METRSLPKITALWAVNIITWKPTDEEFDDALSTISAYEKERICRLRIKEQAKASLIGRLLLLYLFNNIYNIQWEAIKFERTKANKPILASVSPDLGVQADFNVSHHGDWVVLVASENCRVGVDVMKIEEPYGENIETFLESLQDQFSKTEWDVISAPNYPMLKLHRFYRYWCLKESYIKAIGVGLAISLKTLDFHIDKNEGHEYGACNHVKTKTQLFVRGTFMAEWHFRELYLDESHCIAVAYETDNDCINHGEFDSVTIFNIKDVLKKA</sequence>
<name>A0A9N8WET4_9GLOM</name>
<evidence type="ECO:0000313" key="5">
    <source>
        <dbReference type="EMBL" id="CAG8487345.1"/>
    </source>
</evidence>
<dbReference type="Pfam" id="PF01648">
    <property type="entry name" value="ACPS"/>
    <property type="match status" value="1"/>
</dbReference>
<dbReference type="GO" id="GO:0008897">
    <property type="term" value="F:holo-[acyl-carrier-protein] synthase activity"/>
    <property type="evidence" value="ECO:0007669"/>
    <property type="project" value="UniProtKB-EC"/>
</dbReference>
<dbReference type="GO" id="GO:0019878">
    <property type="term" value="P:lysine biosynthetic process via aminoadipic acid"/>
    <property type="evidence" value="ECO:0007669"/>
    <property type="project" value="TreeGrafter"/>
</dbReference>
<dbReference type="OrthoDB" id="26719at2759"/>
<dbReference type="InterPro" id="IPR037143">
    <property type="entry name" value="4-PPantetheinyl_Trfase_dom_sf"/>
</dbReference>
<dbReference type="GO" id="GO:0000287">
    <property type="term" value="F:magnesium ion binding"/>
    <property type="evidence" value="ECO:0007669"/>
    <property type="project" value="InterPro"/>
</dbReference>
<dbReference type="PANTHER" id="PTHR12215">
    <property type="entry name" value="PHOSPHOPANTETHEINE TRANSFERASE"/>
    <property type="match status" value="1"/>
</dbReference>
<keyword evidence="6" id="KW-1185">Reference proteome</keyword>
<protein>
    <recommendedName>
        <fullName evidence="1">holo-[acyl-carrier-protein] synthase</fullName>
        <ecNumber evidence="1">2.7.8.7</ecNumber>
    </recommendedName>
</protein>
<dbReference type="InterPro" id="IPR050559">
    <property type="entry name" value="P-Pant_transferase_sf"/>
</dbReference>
<evidence type="ECO:0000259" key="4">
    <source>
        <dbReference type="Pfam" id="PF22624"/>
    </source>
</evidence>
<dbReference type="Pfam" id="PF22624">
    <property type="entry name" value="AASDHPPT_N"/>
    <property type="match status" value="1"/>
</dbReference>
<dbReference type="EC" id="2.7.8.7" evidence="1"/>
<feature type="non-terminal residue" evidence="5">
    <location>
        <position position="270"/>
    </location>
</feature>
<feature type="domain" description="4'-phosphopantetheinyl transferase" evidence="3">
    <location>
        <begin position="119"/>
        <end position="242"/>
    </location>
</feature>
<dbReference type="FunFam" id="3.90.470.20:FF:000003">
    <property type="entry name" value="L-aminoadipate-semialdehyde dehydrogenase-phosphopantetheinyl transferase"/>
    <property type="match status" value="1"/>
</dbReference>
<evidence type="ECO:0000256" key="1">
    <source>
        <dbReference type="ARBA" id="ARBA00013172"/>
    </source>
</evidence>
<organism evidence="5 6">
    <name type="scientific">Paraglomus brasilianum</name>
    <dbReference type="NCBI Taxonomy" id="144538"/>
    <lineage>
        <taxon>Eukaryota</taxon>
        <taxon>Fungi</taxon>
        <taxon>Fungi incertae sedis</taxon>
        <taxon>Mucoromycota</taxon>
        <taxon>Glomeromycotina</taxon>
        <taxon>Glomeromycetes</taxon>
        <taxon>Paraglomerales</taxon>
        <taxon>Paraglomeraceae</taxon>
        <taxon>Paraglomus</taxon>
    </lineage>
</organism>
<dbReference type="AlphaFoldDB" id="A0A9N8WET4"/>
<dbReference type="SUPFAM" id="SSF56214">
    <property type="entry name" value="4'-phosphopantetheinyl transferase"/>
    <property type="match status" value="2"/>
</dbReference>
<dbReference type="EMBL" id="CAJVPI010000135">
    <property type="protein sequence ID" value="CAG8487345.1"/>
    <property type="molecule type" value="Genomic_DNA"/>
</dbReference>
<dbReference type="InterPro" id="IPR008278">
    <property type="entry name" value="4-PPantetheinyl_Trfase_dom"/>
</dbReference>
<accession>A0A9N8WET4</accession>
<feature type="domain" description="4'-phosphopantetheinyl transferase N-terminal" evidence="4">
    <location>
        <begin position="19"/>
        <end position="116"/>
    </location>
</feature>
<dbReference type="GO" id="GO:0005829">
    <property type="term" value="C:cytosol"/>
    <property type="evidence" value="ECO:0007669"/>
    <property type="project" value="TreeGrafter"/>
</dbReference>
<proteinExistence type="predicted"/>
<dbReference type="PANTHER" id="PTHR12215:SF10">
    <property type="entry name" value="L-AMINOADIPATE-SEMIALDEHYDE DEHYDROGENASE-PHOSPHOPANTETHEINYL TRANSFERASE"/>
    <property type="match status" value="1"/>
</dbReference>
<gene>
    <name evidence="5" type="ORF">PBRASI_LOCUS1906</name>
</gene>
<evidence type="ECO:0000256" key="2">
    <source>
        <dbReference type="ARBA" id="ARBA00022679"/>
    </source>
</evidence>
<dbReference type="Proteomes" id="UP000789739">
    <property type="component" value="Unassembled WGS sequence"/>
</dbReference>
<reference evidence="5" key="1">
    <citation type="submission" date="2021-06" db="EMBL/GenBank/DDBJ databases">
        <authorList>
            <person name="Kallberg Y."/>
            <person name="Tangrot J."/>
            <person name="Rosling A."/>
        </authorList>
    </citation>
    <scope>NUCLEOTIDE SEQUENCE</scope>
    <source>
        <strain evidence="5">BR232B</strain>
    </source>
</reference>
<comment type="caution">
    <text evidence="5">The sequence shown here is derived from an EMBL/GenBank/DDBJ whole genome shotgun (WGS) entry which is preliminary data.</text>
</comment>
<dbReference type="Gene3D" id="3.90.470.20">
    <property type="entry name" value="4'-phosphopantetheinyl transferase domain"/>
    <property type="match status" value="2"/>
</dbReference>